<keyword evidence="8" id="KW-0902">Two-component regulatory system</keyword>
<keyword evidence="5" id="KW-0547">Nucleotide-binding</keyword>
<dbReference type="EMBL" id="BMIR01000002">
    <property type="protein sequence ID" value="GGE31974.1"/>
    <property type="molecule type" value="Genomic_DNA"/>
</dbReference>
<evidence type="ECO:0000313" key="10">
    <source>
        <dbReference type="EMBL" id="GGE31974.1"/>
    </source>
</evidence>
<keyword evidence="4" id="KW-0808">Transferase</keyword>
<dbReference type="InterPro" id="IPR003594">
    <property type="entry name" value="HATPase_dom"/>
</dbReference>
<dbReference type="InterPro" id="IPR036890">
    <property type="entry name" value="HATPase_C_sf"/>
</dbReference>
<accession>A0A8J2VM67</accession>
<dbReference type="EC" id="2.7.13.3" evidence="2"/>
<evidence type="ECO:0000256" key="6">
    <source>
        <dbReference type="ARBA" id="ARBA00022777"/>
    </source>
</evidence>
<dbReference type="AlphaFoldDB" id="A0A8J2VM67"/>
<evidence type="ECO:0000256" key="2">
    <source>
        <dbReference type="ARBA" id="ARBA00012438"/>
    </source>
</evidence>
<reference evidence="10" key="2">
    <citation type="submission" date="2020-09" db="EMBL/GenBank/DDBJ databases">
        <authorList>
            <person name="Sun Q."/>
            <person name="Zhou Y."/>
        </authorList>
    </citation>
    <scope>NUCLEOTIDE SEQUENCE</scope>
    <source>
        <strain evidence="10">CGMCC 1.15371</strain>
    </source>
</reference>
<proteinExistence type="predicted"/>
<dbReference type="PRINTS" id="PR00344">
    <property type="entry name" value="BCTRLSENSOR"/>
</dbReference>
<evidence type="ECO:0000259" key="9">
    <source>
        <dbReference type="PROSITE" id="PS50109"/>
    </source>
</evidence>
<dbReference type="Gene3D" id="3.30.565.10">
    <property type="entry name" value="Histidine kinase-like ATPase, C-terminal domain"/>
    <property type="match status" value="1"/>
</dbReference>
<keyword evidence="11" id="KW-1185">Reference proteome</keyword>
<sequence length="396" mass="45723">MLDSFHDTRLIKRIDINFLGEDDSPLSTLSSSALKVIEHLEANREQFIEEWKNHNYIHEEDIYKDRAPENALAMYHLFVRSLTHTLSLQEIQKLADKVAHERAEANINIGDFVYNVNLGQSILIHFINRSGIDVKDLYSIIDVLNTTFNEFTYYAVKKYTELKEKDLQEKVLYINQSHKERLSLLGQMSSSFVHEFRNPLTSVMGFVKLLKSGKNEPMYLDIIEHELSQLNFRITQFLHTSKIEFVEKNKKDVILILLIDEILDFIYPSLLDGDIEIVTDFKYTKAVHASEDELKQVFINILLNSIDAVKLMSSPRKIYISCQKEEQTIKISLSNNGPAIPEHTLKTIFEPFYTTKELGTGIGLYVCKKIIEKHGGHIDCQSDATRTTFDIYLPIA</sequence>
<dbReference type="CDD" id="cd00075">
    <property type="entry name" value="HATPase"/>
    <property type="match status" value="1"/>
</dbReference>
<dbReference type="Pfam" id="PF02518">
    <property type="entry name" value="HATPase_c"/>
    <property type="match status" value="1"/>
</dbReference>
<dbReference type="CDD" id="cd00082">
    <property type="entry name" value="HisKA"/>
    <property type="match status" value="1"/>
</dbReference>
<dbReference type="PROSITE" id="PS50109">
    <property type="entry name" value="HIS_KIN"/>
    <property type="match status" value="1"/>
</dbReference>
<dbReference type="InterPro" id="IPR036097">
    <property type="entry name" value="HisK_dim/P_sf"/>
</dbReference>
<evidence type="ECO:0000256" key="8">
    <source>
        <dbReference type="ARBA" id="ARBA00023012"/>
    </source>
</evidence>
<dbReference type="Proteomes" id="UP000628775">
    <property type="component" value="Unassembled WGS sequence"/>
</dbReference>
<dbReference type="InterPro" id="IPR005467">
    <property type="entry name" value="His_kinase_dom"/>
</dbReference>
<dbReference type="SUPFAM" id="SSF55874">
    <property type="entry name" value="ATPase domain of HSP90 chaperone/DNA topoisomerase II/histidine kinase"/>
    <property type="match status" value="1"/>
</dbReference>
<name>A0A8J2VM67_9BACL</name>
<dbReference type="InterPro" id="IPR018984">
    <property type="entry name" value="Histidine_kinase_N"/>
</dbReference>
<protein>
    <recommendedName>
        <fullName evidence="2">histidine kinase</fullName>
        <ecNumber evidence="2">2.7.13.3</ecNumber>
    </recommendedName>
</protein>
<gene>
    <name evidence="10" type="primary">kinA</name>
    <name evidence="10" type="ORF">GCM10011391_08250</name>
</gene>
<dbReference type="Gene3D" id="1.10.490.70">
    <property type="entry name" value="Histidine kinase N-terminal domain"/>
    <property type="match status" value="1"/>
</dbReference>
<evidence type="ECO:0000256" key="7">
    <source>
        <dbReference type="ARBA" id="ARBA00022840"/>
    </source>
</evidence>
<organism evidence="10 11">
    <name type="scientific">Pullulanibacillus camelliae</name>
    <dbReference type="NCBI Taxonomy" id="1707096"/>
    <lineage>
        <taxon>Bacteria</taxon>
        <taxon>Bacillati</taxon>
        <taxon>Bacillota</taxon>
        <taxon>Bacilli</taxon>
        <taxon>Bacillales</taxon>
        <taxon>Sporolactobacillaceae</taxon>
        <taxon>Pullulanibacillus</taxon>
    </lineage>
</organism>
<evidence type="ECO:0000256" key="1">
    <source>
        <dbReference type="ARBA" id="ARBA00000085"/>
    </source>
</evidence>
<comment type="caution">
    <text evidence="10">The sequence shown here is derived from an EMBL/GenBank/DDBJ whole genome shotgun (WGS) entry which is preliminary data.</text>
</comment>
<dbReference type="PANTHER" id="PTHR43065">
    <property type="entry name" value="SENSOR HISTIDINE KINASE"/>
    <property type="match status" value="1"/>
</dbReference>
<keyword evidence="3" id="KW-0597">Phosphoprotein</keyword>
<evidence type="ECO:0000256" key="3">
    <source>
        <dbReference type="ARBA" id="ARBA00022553"/>
    </source>
</evidence>
<dbReference type="InterPro" id="IPR004358">
    <property type="entry name" value="Sig_transdc_His_kin-like_C"/>
</dbReference>
<dbReference type="SMART" id="SM00388">
    <property type="entry name" value="HisKA"/>
    <property type="match status" value="1"/>
</dbReference>
<dbReference type="Gene3D" id="1.10.287.130">
    <property type="match status" value="1"/>
</dbReference>
<dbReference type="GO" id="GO:0000155">
    <property type="term" value="F:phosphorelay sensor kinase activity"/>
    <property type="evidence" value="ECO:0007669"/>
    <property type="project" value="InterPro"/>
</dbReference>
<dbReference type="RefSeq" id="WP_188689533.1">
    <property type="nucleotide sequence ID" value="NZ_BMIR01000002.1"/>
</dbReference>
<dbReference type="SMART" id="SM00387">
    <property type="entry name" value="HATPase_c"/>
    <property type="match status" value="1"/>
</dbReference>
<keyword evidence="7" id="KW-0067">ATP-binding</keyword>
<dbReference type="Pfam" id="PF09385">
    <property type="entry name" value="HisK_N"/>
    <property type="match status" value="1"/>
</dbReference>
<dbReference type="InterPro" id="IPR003661">
    <property type="entry name" value="HisK_dim/P_dom"/>
</dbReference>
<dbReference type="Pfam" id="PF00512">
    <property type="entry name" value="HisKA"/>
    <property type="match status" value="1"/>
</dbReference>
<dbReference type="SUPFAM" id="SSF47384">
    <property type="entry name" value="Homodimeric domain of signal transducing histidine kinase"/>
    <property type="match status" value="1"/>
</dbReference>
<dbReference type="PANTHER" id="PTHR43065:SF10">
    <property type="entry name" value="PEROXIDE STRESS-ACTIVATED HISTIDINE KINASE MAK3"/>
    <property type="match status" value="1"/>
</dbReference>
<reference evidence="10" key="1">
    <citation type="journal article" date="2014" name="Int. J. Syst. Evol. Microbiol.">
        <title>Complete genome sequence of Corynebacterium casei LMG S-19264T (=DSM 44701T), isolated from a smear-ripened cheese.</title>
        <authorList>
            <consortium name="US DOE Joint Genome Institute (JGI-PGF)"/>
            <person name="Walter F."/>
            <person name="Albersmeier A."/>
            <person name="Kalinowski J."/>
            <person name="Ruckert C."/>
        </authorList>
    </citation>
    <scope>NUCLEOTIDE SEQUENCE</scope>
    <source>
        <strain evidence="10">CGMCC 1.15371</strain>
    </source>
</reference>
<feature type="domain" description="Histidine kinase" evidence="9">
    <location>
        <begin position="191"/>
        <end position="396"/>
    </location>
</feature>
<evidence type="ECO:0000256" key="4">
    <source>
        <dbReference type="ARBA" id="ARBA00022679"/>
    </source>
</evidence>
<dbReference type="GO" id="GO:0005524">
    <property type="term" value="F:ATP binding"/>
    <property type="evidence" value="ECO:0007669"/>
    <property type="project" value="UniProtKB-KW"/>
</dbReference>
<comment type="catalytic activity">
    <reaction evidence="1">
        <text>ATP + protein L-histidine = ADP + protein N-phospho-L-histidine.</text>
        <dbReference type="EC" id="2.7.13.3"/>
    </reaction>
</comment>
<evidence type="ECO:0000256" key="5">
    <source>
        <dbReference type="ARBA" id="ARBA00022741"/>
    </source>
</evidence>
<evidence type="ECO:0000313" key="11">
    <source>
        <dbReference type="Proteomes" id="UP000628775"/>
    </source>
</evidence>
<keyword evidence="6 10" id="KW-0418">Kinase</keyword>